<dbReference type="Proteomes" id="UP000245910">
    <property type="component" value="Chromosome IIII"/>
</dbReference>
<feature type="compositionally biased region" description="Basic and acidic residues" evidence="1">
    <location>
        <begin position="137"/>
        <end position="146"/>
    </location>
</feature>
<protein>
    <submittedName>
        <fullName evidence="3">Uncharacterized protein</fullName>
    </submittedName>
</protein>
<organism evidence="3 4">
    <name type="scientific">Fusarium venenatum</name>
    <dbReference type="NCBI Taxonomy" id="56646"/>
    <lineage>
        <taxon>Eukaryota</taxon>
        <taxon>Fungi</taxon>
        <taxon>Dikarya</taxon>
        <taxon>Ascomycota</taxon>
        <taxon>Pezizomycotina</taxon>
        <taxon>Sordariomycetes</taxon>
        <taxon>Hypocreomycetidae</taxon>
        <taxon>Hypocreales</taxon>
        <taxon>Nectriaceae</taxon>
        <taxon>Fusarium</taxon>
    </lineage>
</organism>
<keyword evidence="4" id="KW-1185">Reference proteome</keyword>
<name>A0A2L2SUE1_9HYPO</name>
<accession>A0A2L2SUE1</accession>
<dbReference type="AlphaFoldDB" id="A0A2L2SUE1"/>
<sequence length="146" mass="16356">MRRIYNQKIVLFTLTANMSDSKVLPRMTTGDMNIMIVCFSAMIFVVFLAGVVYCTWKPSRNGDPAPVDAAPVANPHGNLAHDNLARPFDGSTATHHVRIWSDAPRRDSNAGCRIPIFQRRRETSLERNTIPLQSVPGRDHPRNDAD</sequence>
<evidence type="ECO:0000313" key="4">
    <source>
        <dbReference type="Proteomes" id="UP000245910"/>
    </source>
</evidence>
<keyword evidence="2" id="KW-0812">Transmembrane</keyword>
<feature type="transmembrane region" description="Helical" evidence="2">
    <location>
        <begin position="31"/>
        <end position="56"/>
    </location>
</feature>
<proteinExistence type="predicted"/>
<evidence type="ECO:0000256" key="1">
    <source>
        <dbReference type="SAM" id="MobiDB-lite"/>
    </source>
</evidence>
<evidence type="ECO:0000313" key="3">
    <source>
        <dbReference type="EMBL" id="CEI41978.1"/>
    </source>
</evidence>
<reference evidence="4" key="1">
    <citation type="submission" date="2014-10" db="EMBL/GenBank/DDBJ databases">
        <authorList>
            <person name="King R."/>
        </authorList>
    </citation>
    <scope>NUCLEOTIDE SEQUENCE [LARGE SCALE GENOMIC DNA]</scope>
    <source>
        <strain evidence="4">A3/5</strain>
    </source>
</reference>
<keyword evidence="2" id="KW-0472">Membrane</keyword>
<evidence type="ECO:0000256" key="2">
    <source>
        <dbReference type="SAM" id="Phobius"/>
    </source>
</evidence>
<keyword evidence="2" id="KW-1133">Transmembrane helix</keyword>
<dbReference type="EMBL" id="LN649232">
    <property type="protein sequence ID" value="CEI41978.1"/>
    <property type="molecule type" value="Genomic_DNA"/>
</dbReference>
<feature type="region of interest" description="Disordered" evidence="1">
    <location>
        <begin position="125"/>
        <end position="146"/>
    </location>
</feature>